<keyword evidence="3" id="KW-1185">Reference proteome</keyword>
<proteinExistence type="predicted"/>
<accession>A0ABQ0LQH9</accession>
<name>A0ABQ0LQH9_MYCCL</name>
<evidence type="ECO:0000313" key="3">
    <source>
        <dbReference type="Proteomes" id="UP000815677"/>
    </source>
</evidence>
<evidence type="ECO:0000313" key="2">
    <source>
        <dbReference type="EMBL" id="GAT52181.1"/>
    </source>
</evidence>
<dbReference type="EMBL" id="DF847621">
    <property type="protein sequence ID" value="GAT52181.1"/>
    <property type="molecule type" value="Genomic_DNA"/>
</dbReference>
<protein>
    <submittedName>
        <fullName evidence="2">Uncharacterized protein</fullName>
    </submittedName>
</protein>
<reference evidence="2" key="1">
    <citation type="submission" date="2014-09" db="EMBL/GenBank/DDBJ databases">
        <title>Genome sequence of the luminous mushroom Mycena chlorophos for searching fungal bioluminescence genes.</title>
        <authorList>
            <person name="Tanaka Y."/>
            <person name="Kasuga D."/>
            <person name="Oba Y."/>
            <person name="Hase S."/>
            <person name="Sato K."/>
            <person name="Oba Y."/>
            <person name="Sakakibara Y."/>
        </authorList>
    </citation>
    <scope>NUCLEOTIDE SEQUENCE</scope>
</reference>
<organism evidence="2 3">
    <name type="scientific">Mycena chlorophos</name>
    <name type="common">Agaric fungus</name>
    <name type="synonym">Agaricus chlorophos</name>
    <dbReference type="NCBI Taxonomy" id="658473"/>
    <lineage>
        <taxon>Eukaryota</taxon>
        <taxon>Fungi</taxon>
        <taxon>Dikarya</taxon>
        <taxon>Basidiomycota</taxon>
        <taxon>Agaricomycotina</taxon>
        <taxon>Agaricomycetes</taxon>
        <taxon>Agaricomycetidae</taxon>
        <taxon>Agaricales</taxon>
        <taxon>Marasmiineae</taxon>
        <taxon>Mycenaceae</taxon>
        <taxon>Mycena</taxon>
    </lineage>
</organism>
<dbReference type="Proteomes" id="UP000815677">
    <property type="component" value="Unassembled WGS sequence"/>
</dbReference>
<gene>
    <name evidence="2" type="ORF">MCHLO_09259</name>
</gene>
<sequence length="120" mass="13916">MSSTSITLHSPRKISGKYKASKYLHSDLTLRKLQLQLFPKLCLRVRPHRPTGNRLKIRYRGSPGLELHNQGKRQPNQRRSPHNKKQLIRNARTASVPAPATVQPHRWTYWLRKPAARRAG</sequence>
<feature type="compositionally biased region" description="Basic residues" evidence="1">
    <location>
        <begin position="75"/>
        <end position="87"/>
    </location>
</feature>
<feature type="region of interest" description="Disordered" evidence="1">
    <location>
        <begin position="53"/>
        <end position="100"/>
    </location>
</feature>
<evidence type="ECO:0000256" key="1">
    <source>
        <dbReference type="SAM" id="MobiDB-lite"/>
    </source>
</evidence>